<comment type="caution">
    <text evidence="2">The sequence shown here is derived from an EMBL/GenBank/DDBJ whole genome shotgun (WGS) entry which is preliminary data.</text>
</comment>
<feature type="compositionally biased region" description="Polar residues" evidence="1">
    <location>
        <begin position="63"/>
        <end position="77"/>
    </location>
</feature>
<dbReference type="EMBL" id="MU151064">
    <property type="protein sequence ID" value="KAF9453098.1"/>
    <property type="molecule type" value="Genomic_DNA"/>
</dbReference>
<proteinExistence type="predicted"/>
<organism evidence="2 3">
    <name type="scientific">Macrolepiota fuliginosa MF-IS2</name>
    <dbReference type="NCBI Taxonomy" id="1400762"/>
    <lineage>
        <taxon>Eukaryota</taxon>
        <taxon>Fungi</taxon>
        <taxon>Dikarya</taxon>
        <taxon>Basidiomycota</taxon>
        <taxon>Agaricomycotina</taxon>
        <taxon>Agaricomycetes</taxon>
        <taxon>Agaricomycetidae</taxon>
        <taxon>Agaricales</taxon>
        <taxon>Agaricineae</taxon>
        <taxon>Agaricaceae</taxon>
        <taxon>Macrolepiota</taxon>
    </lineage>
</organism>
<name>A0A9P6C9G9_9AGAR</name>
<evidence type="ECO:0000313" key="3">
    <source>
        <dbReference type="Proteomes" id="UP000807342"/>
    </source>
</evidence>
<dbReference type="AlphaFoldDB" id="A0A9P6C9G9"/>
<gene>
    <name evidence="2" type="ORF">P691DRAFT_96317</name>
</gene>
<evidence type="ECO:0000313" key="2">
    <source>
        <dbReference type="EMBL" id="KAF9453098.1"/>
    </source>
</evidence>
<keyword evidence="3" id="KW-1185">Reference proteome</keyword>
<accession>A0A9P6C9G9</accession>
<evidence type="ECO:0000256" key="1">
    <source>
        <dbReference type="SAM" id="MobiDB-lite"/>
    </source>
</evidence>
<feature type="region of interest" description="Disordered" evidence="1">
    <location>
        <begin position="58"/>
        <end position="77"/>
    </location>
</feature>
<protein>
    <submittedName>
        <fullName evidence="2">Uncharacterized protein</fullName>
    </submittedName>
</protein>
<sequence length="77" mass="8787">MLTLANLFSSVIVLRSGTLTKHLISSSLPRSPQERHPTPTWASYYLPRTRTQVTRFNFHDSDTQMTPDSPRAISSQR</sequence>
<reference evidence="2" key="1">
    <citation type="submission" date="2020-11" db="EMBL/GenBank/DDBJ databases">
        <authorList>
            <consortium name="DOE Joint Genome Institute"/>
            <person name="Ahrendt S."/>
            <person name="Riley R."/>
            <person name="Andreopoulos W."/>
            <person name="Labutti K."/>
            <person name="Pangilinan J."/>
            <person name="Ruiz-Duenas F.J."/>
            <person name="Barrasa J.M."/>
            <person name="Sanchez-Garcia M."/>
            <person name="Camarero S."/>
            <person name="Miyauchi S."/>
            <person name="Serrano A."/>
            <person name="Linde D."/>
            <person name="Babiker R."/>
            <person name="Drula E."/>
            <person name="Ayuso-Fernandez I."/>
            <person name="Pacheco R."/>
            <person name="Padilla G."/>
            <person name="Ferreira P."/>
            <person name="Barriuso J."/>
            <person name="Kellner H."/>
            <person name="Castanera R."/>
            <person name="Alfaro M."/>
            <person name="Ramirez L."/>
            <person name="Pisabarro A.G."/>
            <person name="Kuo A."/>
            <person name="Tritt A."/>
            <person name="Lipzen A."/>
            <person name="He G."/>
            <person name="Yan M."/>
            <person name="Ng V."/>
            <person name="Cullen D."/>
            <person name="Martin F."/>
            <person name="Rosso M.-N."/>
            <person name="Henrissat B."/>
            <person name="Hibbett D."/>
            <person name="Martinez A.T."/>
            <person name="Grigoriev I.V."/>
        </authorList>
    </citation>
    <scope>NUCLEOTIDE SEQUENCE</scope>
    <source>
        <strain evidence="2">MF-IS2</strain>
    </source>
</reference>
<dbReference type="Proteomes" id="UP000807342">
    <property type="component" value="Unassembled WGS sequence"/>
</dbReference>